<accession>A0A0F4YTI2</accession>
<keyword evidence="2" id="KW-1185">Reference proteome</keyword>
<proteinExistence type="predicted"/>
<organism evidence="1 2">
    <name type="scientific">Rasamsonia emersonii (strain ATCC 16479 / CBS 393.64 / IMI 116815)</name>
    <dbReference type="NCBI Taxonomy" id="1408163"/>
    <lineage>
        <taxon>Eukaryota</taxon>
        <taxon>Fungi</taxon>
        <taxon>Dikarya</taxon>
        <taxon>Ascomycota</taxon>
        <taxon>Pezizomycotina</taxon>
        <taxon>Eurotiomycetes</taxon>
        <taxon>Eurotiomycetidae</taxon>
        <taxon>Eurotiales</taxon>
        <taxon>Trichocomaceae</taxon>
        <taxon>Rasamsonia</taxon>
    </lineage>
</organism>
<dbReference type="AlphaFoldDB" id="A0A0F4YTI2"/>
<comment type="caution">
    <text evidence="1">The sequence shown here is derived from an EMBL/GenBank/DDBJ whole genome shotgun (WGS) entry which is preliminary data.</text>
</comment>
<dbReference type="Proteomes" id="UP000053958">
    <property type="component" value="Unassembled WGS sequence"/>
</dbReference>
<evidence type="ECO:0000313" key="1">
    <source>
        <dbReference type="EMBL" id="KKA20938.1"/>
    </source>
</evidence>
<sequence>MMMMTNYSGIAWKISDDGKNELIPVSAGLYSQLTLILTKINKCLVQDRVGLEIKKKKFFTPDVHLELENLMQIKKKKQQQQQHHLLRSTADY</sequence>
<gene>
    <name evidence="1" type="ORF">T310_5023</name>
</gene>
<dbReference type="EMBL" id="LASV01000217">
    <property type="protein sequence ID" value="KKA20938.1"/>
    <property type="molecule type" value="Genomic_DNA"/>
</dbReference>
<evidence type="ECO:0000313" key="2">
    <source>
        <dbReference type="Proteomes" id="UP000053958"/>
    </source>
</evidence>
<dbReference type="RefSeq" id="XP_013327550.1">
    <property type="nucleotide sequence ID" value="XM_013472096.1"/>
</dbReference>
<dbReference type="GeneID" id="25317370"/>
<reference evidence="1 2" key="1">
    <citation type="submission" date="2015-04" db="EMBL/GenBank/DDBJ databases">
        <authorList>
            <person name="Heijne W.H."/>
            <person name="Fedorova N.D."/>
            <person name="Nierman W.C."/>
            <person name="Vollebregt A.W."/>
            <person name="Zhao Z."/>
            <person name="Wu L."/>
            <person name="Kumar M."/>
            <person name="Stam H."/>
            <person name="van den Berg M.A."/>
            <person name="Pel H.J."/>
        </authorList>
    </citation>
    <scope>NUCLEOTIDE SEQUENCE [LARGE SCALE GENOMIC DNA]</scope>
    <source>
        <strain evidence="1 2">CBS 393.64</strain>
    </source>
</reference>
<protein>
    <submittedName>
        <fullName evidence="1">Uncharacterized protein</fullName>
    </submittedName>
</protein>
<name>A0A0F4YTI2_RASE3</name>